<dbReference type="InterPro" id="IPR003749">
    <property type="entry name" value="ThiS/MoaD-like"/>
</dbReference>
<organism evidence="1 2">
    <name type="scientific">Aquisalimonas asiatica</name>
    <dbReference type="NCBI Taxonomy" id="406100"/>
    <lineage>
        <taxon>Bacteria</taxon>
        <taxon>Pseudomonadati</taxon>
        <taxon>Pseudomonadota</taxon>
        <taxon>Gammaproteobacteria</taxon>
        <taxon>Chromatiales</taxon>
        <taxon>Ectothiorhodospiraceae</taxon>
        <taxon>Aquisalimonas</taxon>
    </lineage>
</organism>
<sequence length="66" mass="7303">MHIELNGERTNVPEPLTVADLIAHLDLGERRIAVEVNEDVVPRSQFAQTHLQPDDRVEIIHAIGGG</sequence>
<dbReference type="EMBL" id="FOEG01000012">
    <property type="protein sequence ID" value="SEP13884.1"/>
    <property type="molecule type" value="Genomic_DNA"/>
</dbReference>
<protein>
    <submittedName>
        <fullName evidence="1">Sulfur carrier protein ThiS</fullName>
    </submittedName>
</protein>
<dbReference type="InterPro" id="IPR010035">
    <property type="entry name" value="Thi_S"/>
</dbReference>
<keyword evidence="2" id="KW-1185">Reference proteome</keyword>
<dbReference type="CDD" id="cd00565">
    <property type="entry name" value="Ubl_ThiS"/>
    <property type="match status" value="1"/>
</dbReference>
<dbReference type="InterPro" id="IPR012675">
    <property type="entry name" value="Beta-grasp_dom_sf"/>
</dbReference>
<dbReference type="PANTHER" id="PTHR34472">
    <property type="entry name" value="SULFUR CARRIER PROTEIN THIS"/>
    <property type="match status" value="1"/>
</dbReference>
<dbReference type="STRING" id="406100.SAMN04488052_1123"/>
<name>A0A1H8VF41_9GAMM</name>
<dbReference type="OrthoDB" id="9800283at2"/>
<dbReference type="Proteomes" id="UP000199657">
    <property type="component" value="Unassembled WGS sequence"/>
</dbReference>
<dbReference type="InterPro" id="IPR016155">
    <property type="entry name" value="Mopterin_synth/thiamin_S_b"/>
</dbReference>
<dbReference type="PANTHER" id="PTHR34472:SF1">
    <property type="entry name" value="SULFUR CARRIER PROTEIN THIS"/>
    <property type="match status" value="1"/>
</dbReference>
<dbReference type="NCBIfam" id="TIGR01683">
    <property type="entry name" value="thiS"/>
    <property type="match status" value="1"/>
</dbReference>
<dbReference type="SUPFAM" id="SSF54285">
    <property type="entry name" value="MoaD/ThiS"/>
    <property type="match status" value="1"/>
</dbReference>
<gene>
    <name evidence="1" type="ORF">SAMN04488052_1123</name>
</gene>
<reference evidence="1 2" key="1">
    <citation type="submission" date="2016-10" db="EMBL/GenBank/DDBJ databases">
        <authorList>
            <person name="de Groot N.N."/>
        </authorList>
    </citation>
    <scope>NUCLEOTIDE SEQUENCE [LARGE SCALE GENOMIC DNA]</scope>
    <source>
        <strain evidence="1 2">CGMCC 1.6291</strain>
    </source>
</reference>
<evidence type="ECO:0000313" key="1">
    <source>
        <dbReference type="EMBL" id="SEP13884.1"/>
    </source>
</evidence>
<dbReference type="Gene3D" id="3.10.20.30">
    <property type="match status" value="1"/>
</dbReference>
<accession>A0A1H8VF41</accession>
<dbReference type="AlphaFoldDB" id="A0A1H8VF41"/>
<proteinExistence type="predicted"/>
<dbReference type="RefSeq" id="WP_091645979.1">
    <property type="nucleotide sequence ID" value="NZ_FOEG01000012.1"/>
</dbReference>
<evidence type="ECO:0000313" key="2">
    <source>
        <dbReference type="Proteomes" id="UP000199657"/>
    </source>
</evidence>
<dbReference type="Pfam" id="PF02597">
    <property type="entry name" value="ThiS"/>
    <property type="match status" value="1"/>
</dbReference>